<dbReference type="GO" id="GO:0005886">
    <property type="term" value="C:plasma membrane"/>
    <property type="evidence" value="ECO:0007669"/>
    <property type="project" value="TreeGrafter"/>
</dbReference>
<dbReference type="Pfam" id="PF00015">
    <property type="entry name" value="MCPsignal"/>
    <property type="match status" value="1"/>
</dbReference>
<dbReference type="PANTHER" id="PTHR43531">
    <property type="entry name" value="PROTEIN ICFG"/>
    <property type="match status" value="1"/>
</dbReference>
<keyword evidence="5" id="KW-0812">Transmembrane</keyword>
<feature type="domain" description="HAMP" evidence="7">
    <location>
        <begin position="227"/>
        <end position="279"/>
    </location>
</feature>
<name>A0A9W6G3T4_9BACT</name>
<dbReference type="PROSITE" id="PS50111">
    <property type="entry name" value="CHEMOTAXIS_TRANSDUC_2"/>
    <property type="match status" value="1"/>
</dbReference>
<dbReference type="InterPro" id="IPR004089">
    <property type="entry name" value="MCPsignal_dom"/>
</dbReference>
<dbReference type="InterPro" id="IPR051310">
    <property type="entry name" value="MCP_chemotaxis"/>
</dbReference>
<comment type="similarity">
    <text evidence="2">Belongs to the methyl-accepting chemotaxis (MCP) protein family.</text>
</comment>
<protein>
    <submittedName>
        <fullName evidence="8">Methyl-accepting chemotaxis protein</fullName>
    </submittedName>
</protein>
<evidence type="ECO:0000256" key="5">
    <source>
        <dbReference type="SAM" id="Phobius"/>
    </source>
</evidence>
<dbReference type="CDD" id="cd06225">
    <property type="entry name" value="HAMP"/>
    <property type="match status" value="1"/>
</dbReference>
<dbReference type="AlphaFoldDB" id="A0A9W6G3T4"/>
<gene>
    <name evidence="8" type="primary">mcp64H-2</name>
    <name evidence="8" type="ORF">GHYDROH2_33290</name>
</gene>
<dbReference type="PROSITE" id="PS50885">
    <property type="entry name" value="HAMP"/>
    <property type="match status" value="1"/>
</dbReference>
<evidence type="ECO:0000256" key="4">
    <source>
        <dbReference type="SAM" id="Coils"/>
    </source>
</evidence>
<feature type="transmembrane region" description="Helical" evidence="5">
    <location>
        <begin position="12"/>
        <end position="30"/>
    </location>
</feature>
<evidence type="ECO:0000313" key="8">
    <source>
        <dbReference type="EMBL" id="GLI39828.1"/>
    </source>
</evidence>
<evidence type="ECO:0000259" key="7">
    <source>
        <dbReference type="PROSITE" id="PS50885"/>
    </source>
</evidence>
<feature type="domain" description="Methyl-accepting transducer" evidence="6">
    <location>
        <begin position="368"/>
        <end position="604"/>
    </location>
</feature>
<keyword evidence="9" id="KW-1185">Reference proteome</keyword>
<dbReference type="SMART" id="SM00283">
    <property type="entry name" value="MA"/>
    <property type="match status" value="1"/>
</dbReference>
<organism evidence="8 9">
    <name type="scientific">Geobacter hydrogenophilus</name>
    <dbReference type="NCBI Taxonomy" id="40983"/>
    <lineage>
        <taxon>Bacteria</taxon>
        <taxon>Pseudomonadati</taxon>
        <taxon>Thermodesulfobacteriota</taxon>
        <taxon>Desulfuromonadia</taxon>
        <taxon>Geobacterales</taxon>
        <taxon>Geobacteraceae</taxon>
        <taxon>Geobacter</taxon>
    </lineage>
</organism>
<keyword evidence="5" id="KW-0472">Membrane</keyword>
<keyword evidence="4" id="KW-0175">Coiled coil</keyword>
<evidence type="ECO:0000313" key="9">
    <source>
        <dbReference type="Proteomes" id="UP001144352"/>
    </source>
</evidence>
<evidence type="ECO:0000256" key="2">
    <source>
        <dbReference type="ARBA" id="ARBA00029447"/>
    </source>
</evidence>
<dbReference type="GO" id="GO:0004888">
    <property type="term" value="F:transmembrane signaling receptor activity"/>
    <property type="evidence" value="ECO:0007669"/>
    <property type="project" value="TreeGrafter"/>
</dbReference>
<keyword evidence="1" id="KW-0145">Chemotaxis</keyword>
<accession>A0A9W6G3T4</accession>
<keyword evidence="5" id="KW-1133">Transmembrane helix</keyword>
<feature type="coiled-coil region" evidence="4">
    <location>
        <begin position="698"/>
        <end position="725"/>
    </location>
</feature>
<dbReference type="FunFam" id="1.10.287.950:FF:000024">
    <property type="entry name" value="Methyl-accepting chemotaxis sensory transducer, class 40+24H"/>
    <property type="match status" value="1"/>
</dbReference>
<dbReference type="EMBL" id="BSDS01000002">
    <property type="protein sequence ID" value="GLI39828.1"/>
    <property type="molecule type" value="Genomic_DNA"/>
</dbReference>
<dbReference type="PANTHER" id="PTHR43531:SF11">
    <property type="entry name" value="METHYL-ACCEPTING CHEMOTAXIS PROTEIN 3"/>
    <property type="match status" value="1"/>
</dbReference>
<dbReference type="SUPFAM" id="SSF58104">
    <property type="entry name" value="Methyl-accepting chemotaxis protein (MCP) signaling domain"/>
    <property type="match status" value="3"/>
</dbReference>
<reference evidence="8" key="1">
    <citation type="submission" date="2022-12" db="EMBL/GenBank/DDBJ databases">
        <title>Reference genome sequencing for broad-spectrum identification of bacterial and archaeal isolates by mass spectrometry.</title>
        <authorList>
            <person name="Sekiguchi Y."/>
            <person name="Tourlousse D.M."/>
        </authorList>
    </citation>
    <scope>NUCLEOTIDE SEQUENCE</scope>
    <source>
        <strain evidence="8">H2</strain>
    </source>
</reference>
<dbReference type="GO" id="GO:0006935">
    <property type="term" value="P:chemotaxis"/>
    <property type="evidence" value="ECO:0007669"/>
    <property type="project" value="UniProtKB-KW"/>
</dbReference>
<evidence type="ECO:0000256" key="3">
    <source>
        <dbReference type="PROSITE-ProRule" id="PRU00284"/>
    </source>
</evidence>
<dbReference type="Pfam" id="PF00672">
    <property type="entry name" value="HAMP"/>
    <property type="match status" value="1"/>
</dbReference>
<dbReference type="Proteomes" id="UP001144352">
    <property type="component" value="Unassembled WGS sequence"/>
</dbReference>
<feature type="transmembrane region" description="Helical" evidence="5">
    <location>
        <begin position="203"/>
        <end position="225"/>
    </location>
</feature>
<proteinExistence type="inferred from homology"/>
<dbReference type="GO" id="GO:0007165">
    <property type="term" value="P:signal transduction"/>
    <property type="evidence" value="ECO:0007669"/>
    <property type="project" value="UniProtKB-KW"/>
</dbReference>
<evidence type="ECO:0000259" key="6">
    <source>
        <dbReference type="PROSITE" id="PS50111"/>
    </source>
</evidence>
<dbReference type="Gene3D" id="1.10.287.950">
    <property type="entry name" value="Methyl-accepting chemotaxis protein"/>
    <property type="match status" value="3"/>
</dbReference>
<sequence length="733" mass="78636">MLKDMKLGVRLIGSFIIMAVIVAVTGLIGIRSISMVSSRVGTVLQERYDQQKVALQLQSAERTVRADLLEGLMGHLDEKGMKEHTDSYTKNRDFIRRYSKGLLKGDETLGLHPAPKDSVMESHAETLIETWGEYEKVAEKIIAYKTAVIAGQQTPSTLSESRLISELSGASEFVARDIDDLIETVKEMMKDVGKETGRIKTSVTITFIFVIIGAAALAFSFGIVATRNIIRRVDQMVKAVKSGAEGDLSSRVPITSEDELGRLGDDFNTMLEKLGELVKKVNRSLVEVGQISANIFEASRRVLAAAEVQAEGVSQTSSAVTEINASIKEVSAGVDSLSLSASETSSSILQMAASIEEVALNAEALAQSVEEVSSSVVEMVASIKQISGSVSSLMEATSSTASSVAEMDSTIKQVEKNAMESAAISEGVRRDAETGKASVEATIAGISEIKRSSRITSEVIETLSERVSDIGAILSVIDEVAEQTNLLALNAAIIAAQAGEHGKGFAVVADEIKELAERTSSSTREISQLIKGVQDETARAVEAIEVAEKSIADGEILSQRSGEALAKIVTGVKETTDQVESIARATMEQAKGSQMIREAMEQVSDMIGQIASATREQSKGSDMIMGAAERMKGLTSQVRVSTKEQAKVGNFIASSTENITTMIRQIKRACDEQTRGSEQIIRAVENIQESTDTNLGAAKMMEDSVSRLSRQLEVLQGEMNSFKVENQEAGPKG</sequence>
<dbReference type="SMART" id="SM00304">
    <property type="entry name" value="HAMP"/>
    <property type="match status" value="2"/>
</dbReference>
<comment type="caution">
    <text evidence="8">The sequence shown here is derived from an EMBL/GenBank/DDBJ whole genome shotgun (WGS) entry which is preliminary data.</text>
</comment>
<keyword evidence="3" id="KW-0807">Transducer</keyword>
<dbReference type="RefSeq" id="WP_214184659.1">
    <property type="nucleotide sequence ID" value="NZ_BSDS01000002.1"/>
</dbReference>
<evidence type="ECO:0000256" key="1">
    <source>
        <dbReference type="ARBA" id="ARBA00022500"/>
    </source>
</evidence>
<dbReference type="InterPro" id="IPR003660">
    <property type="entry name" value="HAMP_dom"/>
</dbReference>